<keyword evidence="4" id="KW-0804">Transcription</keyword>
<dbReference type="SUPFAM" id="SSF46785">
    <property type="entry name" value="Winged helix' DNA-binding domain"/>
    <property type="match status" value="1"/>
</dbReference>
<keyword evidence="7" id="KW-1185">Reference proteome</keyword>
<dbReference type="AlphaFoldDB" id="A0A2G8RC77"/>
<dbReference type="InterPro" id="IPR036390">
    <property type="entry name" value="WH_DNA-bd_sf"/>
</dbReference>
<organism evidence="6 7">
    <name type="scientific">Puniceibacterium antarcticum</name>
    <dbReference type="NCBI Taxonomy" id="1206336"/>
    <lineage>
        <taxon>Bacteria</taxon>
        <taxon>Pseudomonadati</taxon>
        <taxon>Pseudomonadota</taxon>
        <taxon>Alphaproteobacteria</taxon>
        <taxon>Rhodobacterales</taxon>
        <taxon>Paracoccaceae</taxon>
        <taxon>Puniceibacterium</taxon>
    </lineage>
</organism>
<dbReference type="PANTHER" id="PTHR30419">
    <property type="entry name" value="HTH-TYPE TRANSCRIPTIONAL REGULATOR YBHD"/>
    <property type="match status" value="1"/>
</dbReference>
<evidence type="ECO:0000259" key="5">
    <source>
        <dbReference type="PROSITE" id="PS50931"/>
    </source>
</evidence>
<feature type="domain" description="HTH lysR-type" evidence="5">
    <location>
        <begin position="1"/>
        <end position="58"/>
    </location>
</feature>
<keyword evidence="3" id="KW-0238">DNA-binding</keyword>
<dbReference type="FunFam" id="1.10.10.10:FF:000001">
    <property type="entry name" value="LysR family transcriptional regulator"/>
    <property type="match status" value="1"/>
</dbReference>
<evidence type="ECO:0000313" key="6">
    <source>
        <dbReference type="EMBL" id="PIL19176.1"/>
    </source>
</evidence>
<dbReference type="GO" id="GO:0003677">
    <property type="term" value="F:DNA binding"/>
    <property type="evidence" value="ECO:0007669"/>
    <property type="project" value="UniProtKB-KW"/>
</dbReference>
<dbReference type="PRINTS" id="PR00039">
    <property type="entry name" value="HTHLYSR"/>
</dbReference>
<dbReference type="InterPro" id="IPR000847">
    <property type="entry name" value="LysR_HTH_N"/>
</dbReference>
<reference evidence="6 7" key="1">
    <citation type="submission" date="2013-09" db="EMBL/GenBank/DDBJ databases">
        <title>Genome sequencing of Phaeobacter antarcticus sp. nov. SM1211.</title>
        <authorList>
            <person name="Zhang X.-Y."/>
            <person name="Liu C."/>
            <person name="Chen X.-L."/>
            <person name="Xie B.-B."/>
            <person name="Qin Q.-L."/>
            <person name="Rong J.-C."/>
            <person name="Zhang Y.-Z."/>
        </authorList>
    </citation>
    <scope>NUCLEOTIDE SEQUENCE [LARGE SCALE GENOMIC DNA]</scope>
    <source>
        <strain evidence="6 7">SM1211</strain>
    </source>
</reference>
<accession>A0A2G8RC77</accession>
<dbReference type="Gene3D" id="1.10.10.10">
    <property type="entry name" value="Winged helix-like DNA-binding domain superfamily/Winged helix DNA-binding domain"/>
    <property type="match status" value="1"/>
</dbReference>
<comment type="caution">
    <text evidence="6">The sequence shown here is derived from an EMBL/GenBank/DDBJ whole genome shotgun (WGS) entry which is preliminary data.</text>
</comment>
<dbReference type="InterPro" id="IPR005119">
    <property type="entry name" value="LysR_subst-bd"/>
</dbReference>
<name>A0A2G8RC77_9RHOB</name>
<evidence type="ECO:0000256" key="2">
    <source>
        <dbReference type="ARBA" id="ARBA00023015"/>
    </source>
</evidence>
<dbReference type="GO" id="GO:0003700">
    <property type="term" value="F:DNA-binding transcription factor activity"/>
    <property type="evidence" value="ECO:0007669"/>
    <property type="project" value="InterPro"/>
</dbReference>
<dbReference type="InterPro" id="IPR036388">
    <property type="entry name" value="WH-like_DNA-bd_sf"/>
</dbReference>
<dbReference type="EMBL" id="AWWI01000109">
    <property type="protein sequence ID" value="PIL19176.1"/>
    <property type="molecule type" value="Genomic_DNA"/>
</dbReference>
<dbReference type="Gene3D" id="3.40.190.10">
    <property type="entry name" value="Periplasmic binding protein-like II"/>
    <property type="match status" value="2"/>
</dbReference>
<dbReference type="InterPro" id="IPR050950">
    <property type="entry name" value="HTH-type_LysR_regulators"/>
</dbReference>
<gene>
    <name evidence="6" type="ORF">P775_16035</name>
</gene>
<evidence type="ECO:0000313" key="7">
    <source>
        <dbReference type="Proteomes" id="UP000231259"/>
    </source>
</evidence>
<evidence type="ECO:0000256" key="4">
    <source>
        <dbReference type="ARBA" id="ARBA00023163"/>
    </source>
</evidence>
<dbReference type="OrthoDB" id="9811588at2"/>
<dbReference type="GO" id="GO:0005829">
    <property type="term" value="C:cytosol"/>
    <property type="evidence" value="ECO:0007669"/>
    <property type="project" value="TreeGrafter"/>
</dbReference>
<comment type="similarity">
    <text evidence="1">Belongs to the LysR transcriptional regulatory family.</text>
</comment>
<proteinExistence type="inferred from homology"/>
<protein>
    <recommendedName>
        <fullName evidence="5">HTH lysR-type domain-containing protein</fullName>
    </recommendedName>
</protein>
<dbReference type="Pfam" id="PF00126">
    <property type="entry name" value="HTH_1"/>
    <property type="match status" value="1"/>
</dbReference>
<evidence type="ECO:0000256" key="3">
    <source>
        <dbReference type="ARBA" id="ARBA00023125"/>
    </source>
</evidence>
<keyword evidence="2" id="KW-0805">Transcription regulation</keyword>
<dbReference type="Pfam" id="PF03466">
    <property type="entry name" value="LysR_substrate"/>
    <property type="match status" value="1"/>
</dbReference>
<dbReference type="PROSITE" id="PS50931">
    <property type="entry name" value="HTH_LYSR"/>
    <property type="match status" value="1"/>
</dbReference>
<sequence>MDLRQLQTLVAVADTGSFAAAARVVHLTSSAVSQQIQALEGELGVTLFDRTKRPPRINAKGEEMLRAARSVVRTMTEARMAISGGRTAGVLKIGAIRTVSMQLVPQAFAAMWALYPDLSFDLTVGMSEALMSDVAAGRLDAAVVAEHVGVPASLSWTPVLSEPLVLVGPPGSEGRSELSLLHDLPFIRYETTVPLARQIETELSRLGVAAKEIAVTNTMPSVVGLVQAGLGVAIVPKIAFLDAAPGTLVCRPFCEGAITRRLGLVQRQVSSRVEVLTGLRRVLTERARDLGVGC</sequence>
<dbReference type="SUPFAM" id="SSF53850">
    <property type="entry name" value="Periplasmic binding protein-like II"/>
    <property type="match status" value="1"/>
</dbReference>
<dbReference type="RefSeq" id="WP_099911783.1">
    <property type="nucleotide sequence ID" value="NZ_AWWI01000109.1"/>
</dbReference>
<evidence type="ECO:0000256" key="1">
    <source>
        <dbReference type="ARBA" id="ARBA00009437"/>
    </source>
</evidence>
<dbReference type="Proteomes" id="UP000231259">
    <property type="component" value="Unassembled WGS sequence"/>
</dbReference>